<keyword evidence="2" id="KW-0677">Repeat</keyword>
<dbReference type="EMBL" id="GG663745">
    <property type="protein sequence ID" value="EEH53916.1"/>
    <property type="molecule type" value="Genomic_DNA"/>
</dbReference>
<protein>
    <submittedName>
        <fullName evidence="6">Predicted protein</fullName>
    </submittedName>
</protein>
<evidence type="ECO:0000256" key="1">
    <source>
        <dbReference type="ARBA" id="ARBA00022723"/>
    </source>
</evidence>
<dbReference type="Gene3D" id="1.10.238.10">
    <property type="entry name" value="EF-hand"/>
    <property type="match status" value="1"/>
</dbReference>
<sequence>MGCGASRVAHHHDDDARSRERQSWAYGGGTPASPWSSLEDKLGHELEAERRGDGIPRAEIDAMRAAYVAALREYGSGDAKRGRKLSANKLGMLHPEARGNPLAPRIFASFSSTRDGKLSEEDWIAACVVMHGEFGSVANKARTAFQARSRLIRRFPPYDRVGAYNFDGVGDLSEDDLRRAFGVVLGEALSAQQIEVLVQNMMRKFDDNGDGMIDEAEFRRFLSAEDYELRCVLYTGPHTTALAW</sequence>
<dbReference type="OrthoDB" id="191686at2759"/>
<evidence type="ECO:0000256" key="4">
    <source>
        <dbReference type="SAM" id="MobiDB-lite"/>
    </source>
</evidence>
<accession>C1N1Z6</accession>
<gene>
    <name evidence="6" type="ORF">MICPUCDRAFT_51790</name>
</gene>
<dbReference type="KEGG" id="mpp:MICPUCDRAFT_51790"/>
<evidence type="ECO:0000256" key="3">
    <source>
        <dbReference type="ARBA" id="ARBA00022837"/>
    </source>
</evidence>
<name>C1N1Z6_MICPC</name>
<dbReference type="GO" id="GO:0005509">
    <property type="term" value="F:calcium ion binding"/>
    <property type="evidence" value="ECO:0007669"/>
    <property type="project" value="InterPro"/>
</dbReference>
<evidence type="ECO:0000256" key="2">
    <source>
        <dbReference type="ARBA" id="ARBA00022737"/>
    </source>
</evidence>
<keyword evidence="1" id="KW-0479">Metal-binding</keyword>
<proteinExistence type="predicted"/>
<dbReference type="GeneID" id="9687441"/>
<dbReference type="AlphaFoldDB" id="C1N1Z6"/>
<dbReference type="PANTHER" id="PTHR45942">
    <property type="entry name" value="PROTEIN PHOSPATASE 3 REGULATORY SUBUNIT B ALPHA ISOFORM TYPE 1"/>
    <property type="match status" value="1"/>
</dbReference>
<dbReference type="PROSITE" id="PS50222">
    <property type="entry name" value="EF_HAND_2"/>
    <property type="match status" value="1"/>
</dbReference>
<dbReference type="InterPro" id="IPR018247">
    <property type="entry name" value="EF_Hand_1_Ca_BS"/>
</dbReference>
<dbReference type="RefSeq" id="XP_003062204.1">
    <property type="nucleotide sequence ID" value="XM_003062158.1"/>
</dbReference>
<dbReference type="Proteomes" id="UP000001876">
    <property type="component" value="Unassembled WGS sequence"/>
</dbReference>
<dbReference type="PROSITE" id="PS00018">
    <property type="entry name" value="EF_HAND_1"/>
    <property type="match status" value="1"/>
</dbReference>
<dbReference type="Pfam" id="PF00036">
    <property type="entry name" value="EF-hand_1"/>
    <property type="match status" value="1"/>
</dbReference>
<organism evidence="7">
    <name type="scientific">Micromonas pusilla (strain CCMP1545)</name>
    <name type="common">Picoplanktonic green alga</name>
    <dbReference type="NCBI Taxonomy" id="564608"/>
    <lineage>
        <taxon>Eukaryota</taxon>
        <taxon>Viridiplantae</taxon>
        <taxon>Chlorophyta</taxon>
        <taxon>Mamiellophyceae</taxon>
        <taxon>Mamiellales</taxon>
        <taxon>Mamiellaceae</taxon>
        <taxon>Micromonas</taxon>
    </lineage>
</organism>
<dbReference type="SUPFAM" id="SSF47473">
    <property type="entry name" value="EF-hand"/>
    <property type="match status" value="1"/>
</dbReference>
<reference evidence="6 7" key="1">
    <citation type="journal article" date="2009" name="Science">
        <title>Green evolution and dynamic adaptations revealed by genomes of the marine picoeukaryotes Micromonas.</title>
        <authorList>
            <person name="Worden A.Z."/>
            <person name="Lee J.H."/>
            <person name="Mock T."/>
            <person name="Rouze P."/>
            <person name="Simmons M.P."/>
            <person name="Aerts A.L."/>
            <person name="Allen A.E."/>
            <person name="Cuvelier M.L."/>
            <person name="Derelle E."/>
            <person name="Everett M.V."/>
            <person name="Foulon E."/>
            <person name="Grimwood J."/>
            <person name="Gundlach H."/>
            <person name="Henrissat B."/>
            <person name="Napoli C."/>
            <person name="McDonald S.M."/>
            <person name="Parker M.S."/>
            <person name="Rombauts S."/>
            <person name="Salamov A."/>
            <person name="Von Dassow P."/>
            <person name="Badger J.H."/>
            <person name="Coutinho P.M."/>
            <person name="Demir E."/>
            <person name="Dubchak I."/>
            <person name="Gentemann C."/>
            <person name="Eikrem W."/>
            <person name="Gready J.E."/>
            <person name="John U."/>
            <person name="Lanier W."/>
            <person name="Lindquist E.A."/>
            <person name="Lucas S."/>
            <person name="Mayer K.F."/>
            <person name="Moreau H."/>
            <person name="Not F."/>
            <person name="Otillar R."/>
            <person name="Panaud O."/>
            <person name="Pangilinan J."/>
            <person name="Paulsen I."/>
            <person name="Piegu B."/>
            <person name="Poliakov A."/>
            <person name="Robbens S."/>
            <person name="Schmutz J."/>
            <person name="Toulza E."/>
            <person name="Wyss T."/>
            <person name="Zelensky A."/>
            <person name="Zhou K."/>
            <person name="Armbrust E.V."/>
            <person name="Bhattacharya D."/>
            <person name="Goodenough U.W."/>
            <person name="Van de Peer Y."/>
            <person name="Grigoriev I.V."/>
        </authorList>
    </citation>
    <scope>NUCLEOTIDE SEQUENCE [LARGE SCALE GENOMIC DNA]</scope>
    <source>
        <strain evidence="6 7">CCMP1545</strain>
    </source>
</reference>
<feature type="region of interest" description="Disordered" evidence="4">
    <location>
        <begin position="1"/>
        <end position="38"/>
    </location>
</feature>
<feature type="domain" description="EF-hand" evidence="5">
    <location>
        <begin position="193"/>
        <end position="228"/>
    </location>
</feature>
<dbReference type="SMART" id="SM00054">
    <property type="entry name" value="EFh"/>
    <property type="match status" value="1"/>
</dbReference>
<dbReference type="InterPro" id="IPR002048">
    <property type="entry name" value="EF_hand_dom"/>
</dbReference>
<evidence type="ECO:0000313" key="7">
    <source>
        <dbReference type="Proteomes" id="UP000001876"/>
    </source>
</evidence>
<evidence type="ECO:0000259" key="5">
    <source>
        <dbReference type="PROSITE" id="PS50222"/>
    </source>
</evidence>
<keyword evidence="7" id="KW-1185">Reference proteome</keyword>
<dbReference type="CDD" id="cd00051">
    <property type="entry name" value="EFh"/>
    <property type="match status" value="1"/>
</dbReference>
<keyword evidence="3" id="KW-0106">Calcium</keyword>
<evidence type="ECO:0000313" key="6">
    <source>
        <dbReference type="EMBL" id="EEH53916.1"/>
    </source>
</evidence>
<feature type="compositionally biased region" description="Basic and acidic residues" evidence="4">
    <location>
        <begin position="11"/>
        <end position="22"/>
    </location>
</feature>
<dbReference type="InterPro" id="IPR011992">
    <property type="entry name" value="EF-hand-dom_pair"/>
</dbReference>